<evidence type="ECO:0000313" key="2">
    <source>
        <dbReference type="Proteomes" id="UP000007360"/>
    </source>
</evidence>
<proteinExistence type="predicted"/>
<name>K2RUY8_METFP</name>
<dbReference type="PATRIC" id="fig|1204725.3.peg.790"/>
<comment type="caution">
    <text evidence="1">The sequence shown here is derived from an EMBL/GenBank/DDBJ whole genome shotgun (WGS) entry which is preliminary data.</text>
</comment>
<gene>
    <name evidence="1" type="ORF">A994_03928</name>
</gene>
<reference evidence="1 2" key="1">
    <citation type="journal article" date="2012" name="J. Bacteriol.">
        <title>Draft genome sequence of Methanobacterium formicicum DSM 3637, an archaebacterium isolated from the methane producer amoeba Pelomyxa palustris.</title>
        <authorList>
            <person name="Gutierrez G."/>
        </authorList>
    </citation>
    <scope>NUCLEOTIDE SEQUENCE [LARGE SCALE GENOMIC DNA]</scope>
    <source>
        <strain evidence="2">DSM 3637 / PP1</strain>
    </source>
</reference>
<dbReference type="AlphaFoldDB" id="K2RUY8"/>
<organism evidence="1 2">
    <name type="scientific">Methanobacterium formicicum (strain DSM 3637 / PP1)</name>
    <dbReference type="NCBI Taxonomy" id="1204725"/>
    <lineage>
        <taxon>Archaea</taxon>
        <taxon>Methanobacteriati</taxon>
        <taxon>Methanobacteriota</taxon>
        <taxon>Methanomada group</taxon>
        <taxon>Methanobacteria</taxon>
        <taxon>Methanobacteriales</taxon>
        <taxon>Methanobacteriaceae</taxon>
        <taxon>Methanobacterium</taxon>
    </lineage>
</organism>
<keyword evidence="2" id="KW-1185">Reference proteome</keyword>
<evidence type="ECO:0000313" key="1">
    <source>
        <dbReference type="EMBL" id="EKF86600.1"/>
    </source>
</evidence>
<protein>
    <submittedName>
        <fullName evidence="1">Rep protein</fullName>
    </submittedName>
</protein>
<dbReference type="RefSeq" id="WP_004029992.1">
    <property type="nucleotide sequence ID" value="NZ_AMPO01000002.1"/>
</dbReference>
<dbReference type="EMBL" id="AMPO01000002">
    <property type="protein sequence ID" value="EKF86600.1"/>
    <property type="molecule type" value="Genomic_DNA"/>
</dbReference>
<dbReference type="Proteomes" id="UP000007360">
    <property type="component" value="Unassembled WGS sequence"/>
</dbReference>
<accession>K2RUY8</accession>
<sequence>MSFDDLTFIRASKPLKNHNGRSFGYIKMGNLQIFLDHWREGKKNYSQWKVMEKERTPRYVGAAVVNDEPINVRKMRRDKLLKEIIKNKFPDIPSETVAIFLSEMVEVANKLGSGLFPKSTTKEETEELEEISSFDDYDETIKEQANSILKSNPLEYFIGVLDLVHCGDVENKEILVLVLFTKHVMNGKPVNVIIVGSTESGKTSLANKTAMITPNRFLINTSSMSAKAAYYHQEAFREDYNHMIINDFLDSEEAIGTLKAVTDTEIVKPKHMTVSDDKKAVTLEIKGKNTVIVTAAKQLTDRELNRRLLHLNPDEDEAHELETKEFIVLDVVGTSLKHDDIFEVAQALYDKIIESNYEVFVPWMLAIDVKLLSKTDIKHFTNLVKARALIHQSQRIEIMDKVLLSSLEDFLEVARLWEHISEMQTTYLPAKAFELLKLLPTWDKDFYKESLRSGDGHYGMKLAKISQALDISRDAVKRLIWGKDDQRGLVDLGYVHAEQTGDTKTSPWTCYRTKDKTLYAEEKDVEASTVAYLPMFKPWNETKDKKRVILSICNLFFSKGYLKKEKFEEINEALLSKYDLNIETDEDIIKIIDFIKKNYIR</sequence>